<dbReference type="SUPFAM" id="SSF88946">
    <property type="entry name" value="Sigma2 domain of RNA polymerase sigma factors"/>
    <property type="match status" value="1"/>
</dbReference>
<dbReference type="InterPro" id="IPR013324">
    <property type="entry name" value="RNA_pol_sigma_r3/r4-like"/>
</dbReference>
<evidence type="ECO:0000256" key="4">
    <source>
        <dbReference type="ARBA" id="ARBA00023125"/>
    </source>
</evidence>
<evidence type="ECO:0000259" key="7">
    <source>
        <dbReference type="Pfam" id="PF08281"/>
    </source>
</evidence>
<dbReference type="InterPro" id="IPR013325">
    <property type="entry name" value="RNA_pol_sigma_r2"/>
</dbReference>
<dbReference type="Pfam" id="PF04542">
    <property type="entry name" value="Sigma70_r2"/>
    <property type="match status" value="1"/>
</dbReference>
<evidence type="ECO:0000313" key="9">
    <source>
        <dbReference type="Proteomes" id="UP000324233"/>
    </source>
</evidence>
<dbReference type="AlphaFoldDB" id="A0A5B9W0R7"/>
<reference evidence="8 9" key="1">
    <citation type="submission" date="2019-08" db="EMBL/GenBank/DDBJ databases">
        <title>Deep-cultivation of Planctomycetes and their phenomic and genomic characterization uncovers novel biology.</title>
        <authorList>
            <person name="Wiegand S."/>
            <person name="Jogler M."/>
            <person name="Boedeker C."/>
            <person name="Pinto D."/>
            <person name="Vollmers J."/>
            <person name="Rivas-Marin E."/>
            <person name="Kohn T."/>
            <person name="Peeters S.H."/>
            <person name="Heuer A."/>
            <person name="Rast P."/>
            <person name="Oberbeckmann S."/>
            <person name="Bunk B."/>
            <person name="Jeske O."/>
            <person name="Meyerdierks A."/>
            <person name="Storesund J.E."/>
            <person name="Kallscheuer N."/>
            <person name="Luecker S."/>
            <person name="Lage O.M."/>
            <person name="Pohl T."/>
            <person name="Merkel B.J."/>
            <person name="Hornburger P."/>
            <person name="Mueller R.-W."/>
            <person name="Bruemmer F."/>
            <person name="Labrenz M."/>
            <person name="Spormann A.M."/>
            <person name="Op den Camp H."/>
            <person name="Overmann J."/>
            <person name="Amann R."/>
            <person name="Jetten M.S.M."/>
            <person name="Mascher T."/>
            <person name="Medema M.H."/>
            <person name="Devos D.P."/>
            <person name="Kaster A.-K."/>
            <person name="Ovreas L."/>
            <person name="Rohde M."/>
            <person name="Galperin M.Y."/>
            <person name="Jogler C."/>
        </authorList>
    </citation>
    <scope>NUCLEOTIDE SEQUENCE [LARGE SCALE GENOMIC DNA]</scope>
    <source>
        <strain evidence="8 9">OJF2</strain>
    </source>
</reference>
<gene>
    <name evidence="8" type="ORF">OJF2_24190</name>
</gene>
<evidence type="ECO:0000256" key="2">
    <source>
        <dbReference type="ARBA" id="ARBA00023015"/>
    </source>
</evidence>
<dbReference type="Gene3D" id="1.10.10.10">
    <property type="entry name" value="Winged helix-like DNA-binding domain superfamily/Winged helix DNA-binding domain"/>
    <property type="match status" value="1"/>
</dbReference>
<dbReference type="SUPFAM" id="SSF88659">
    <property type="entry name" value="Sigma3 and sigma4 domains of RNA polymerase sigma factors"/>
    <property type="match status" value="1"/>
</dbReference>
<keyword evidence="4" id="KW-0238">DNA-binding</keyword>
<evidence type="ECO:0000259" key="6">
    <source>
        <dbReference type="Pfam" id="PF04542"/>
    </source>
</evidence>
<dbReference type="GO" id="GO:0016987">
    <property type="term" value="F:sigma factor activity"/>
    <property type="evidence" value="ECO:0007669"/>
    <property type="project" value="UniProtKB-KW"/>
</dbReference>
<dbReference type="InterPro" id="IPR039425">
    <property type="entry name" value="RNA_pol_sigma-70-like"/>
</dbReference>
<proteinExistence type="inferred from homology"/>
<accession>A0A5B9W0R7</accession>
<dbReference type="Proteomes" id="UP000324233">
    <property type="component" value="Chromosome"/>
</dbReference>
<evidence type="ECO:0000256" key="1">
    <source>
        <dbReference type="ARBA" id="ARBA00010641"/>
    </source>
</evidence>
<dbReference type="RefSeq" id="WP_148593884.1">
    <property type="nucleotide sequence ID" value="NZ_CP042997.1"/>
</dbReference>
<dbReference type="PANTHER" id="PTHR43133">
    <property type="entry name" value="RNA POLYMERASE ECF-TYPE SIGMA FACTO"/>
    <property type="match status" value="1"/>
</dbReference>
<dbReference type="NCBIfam" id="TIGR02937">
    <property type="entry name" value="sigma70-ECF"/>
    <property type="match status" value="1"/>
</dbReference>
<sequence length="168" mass="18594">MEPERLGELLDRHAAALELFARQWCDTPEDVVQDAFLKLAALPTPPDEPAAWLFRVVRNGAMDASRAARRRRKHEALATRSAAWFEGPDSDRPVGTIDPEDAADALRALPDEEREVIVAHLWGGLSFDQVAGLISGSSSTAHRLYSRGLSALRERLGVTCRKTRRNPS</sequence>
<evidence type="ECO:0000313" key="8">
    <source>
        <dbReference type="EMBL" id="QEH33887.1"/>
    </source>
</evidence>
<dbReference type="Pfam" id="PF08281">
    <property type="entry name" value="Sigma70_r4_2"/>
    <property type="match status" value="1"/>
</dbReference>
<feature type="domain" description="RNA polymerase sigma-70 region 2" evidence="6">
    <location>
        <begin position="12"/>
        <end position="71"/>
    </location>
</feature>
<evidence type="ECO:0000256" key="3">
    <source>
        <dbReference type="ARBA" id="ARBA00023082"/>
    </source>
</evidence>
<dbReference type="InterPro" id="IPR014284">
    <property type="entry name" value="RNA_pol_sigma-70_dom"/>
</dbReference>
<dbReference type="InterPro" id="IPR036388">
    <property type="entry name" value="WH-like_DNA-bd_sf"/>
</dbReference>
<protein>
    <submittedName>
        <fullName evidence="8">RNA polymerase sigma factor SigL</fullName>
    </submittedName>
</protein>
<evidence type="ECO:0000256" key="5">
    <source>
        <dbReference type="ARBA" id="ARBA00023163"/>
    </source>
</evidence>
<name>A0A5B9W0R7_9BACT</name>
<dbReference type="InterPro" id="IPR007627">
    <property type="entry name" value="RNA_pol_sigma70_r2"/>
</dbReference>
<keyword evidence="2" id="KW-0805">Transcription regulation</keyword>
<dbReference type="InterPro" id="IPR013249">
    <property type="entry name" value="RNA_pol_sigma70_r4_t2"/>
</dbReference>
<dbReference type="OrthoDB" id="289887at2"/>
<dbReference type="EMBL" id="CP042997">
    <property type="protein sequence ID" value="QEH33887.1"/>
    <property type="molecule type" value="Genomic_DNA"/>
</dbReference>
<feature type="domain" description="RNA polymerase sigma factor 70 region 4 type 2" evidence="7">
    <location>
        <begin position="103"/>
        <end position="152"/>
    </location>
</feature>
<comment type="similarity">
    <text evidence="1">Belongs to the sigma-70 factor family. ECF subfamily.</text>
</comment>
<dbReference type="GO" id="GO:0003677">
    <property type="term" value="F:DNA binding"/>
    <property type="evidence" value="ECO:0007669"/>
    <property type="project" value="UniProtKB-KW"/>
</dbReference>
<dbReference type="GO" id="GO:0006352">
    <property type="term" value="P:DNA-templated transcription initiation"/>
    <property type="evidence" value="ECO:0007669"/>
    <property type="project" value="InterPro"/>
</dbReference>
<organism evidence="8 9">
    <name type="scientific">Aquisphaera giovannonii</name>
    <dbReference type="NCBI Taxonomy" id="406548"/>
    <lineage>
        <taxon>Bacteria</taxon>
        <taxon>Pseudomonadati</taxon>
        <taxon>Planctomycetota</taxon>
        <taxon>Planctomycetia</taxon>
        <taxon>Isosphaerales</taxon>
        <taxon>Isosphaeraceae</taxon>
        <taxon>Aquisphaera</taxon>
    </lineage>
</organism>
<keyword evidence="3" id="KW-0731">Sigma factor</keyword>
<keyword evidence="9" id="KW-1185">Reference proteome</keyword>
<keyword evidence="5" id="KW-0804">Transcription</keyword>
<dbReference type="Gene3D" id="1.10.1740.10">
    <property type="match status" value="1"/>
</dbReference>
<dbReference type="KEGG" id="agv:OJF2_24190"/>
<dbReference type="PANTHER" id="PTHR43133:SF8">
    <property type="entry name" value="RNA POLYMERASE SIGMA FACTOR HI_1459-RELATED"/>
    <property type="match status" value="1"/>
</dbReference>